<dbReference type="InterPro" id="IPR009057">
    <property type="entry name" value="Homeodomain-like_sf"/>
</dbReference>
<proteinExistence type="predicted"/>
<accession>A0A8J3QQ08</accession>
<evidence type="ECO:0000259" key="6">
    <source>
        <dbReference type="PROSITE" id="PS50977"/>
    </source>
</evidence>
<dbReference type="GO" id="GO:0003700">
    <property type="term" value="F:DNA-binding transcription factor activity"/>
    <property type="evidence" value="ECO:0007669"/>
    <property type="project" value="TreeGrafter"/>
</dbReference>
<evidence type="ECO:0000256" key="1">
    <source>
        <dbReference type="ARBA" id="ARBA00023015"/>
    </source>
</evidence>
<dbReference type="InterPro" id="IPR001647">
    <property type="entry name" value="HTH_TetR"/>
</dbReference>
<dbReference type="PANTHER" id="PTHR30055:SF234">
    <property type="entry name" value="HTH-TYPE TRANSCRIPTIONAL REGULATOR BETI"/>
    <property type="match status" value="1"/>
</dbReference>
<dbReference type="AlphaFoldDB" id="A0A8J3QQ08"/>
<dbReference type="GO" id="GO:0000976">
    <property type="term" value="F:transcription cis-regulatory region binding"/>
    <property type="evidence" value="ECO:0007669"/>
    <property type="project" value="TreeGrafter"/>
</dbReference>
<dbReference type="EMBL" id="BONZ01000023">
    <property type="protein sequence ID" value="GIH14371.1"/>
    <property type="molecule type" value="Genomic_DNA"/>
</dbReference>
<feature type="DNA-binding region" description="H-T-H motif" evidence="4">
    <location>
        <begin position="70"/>
        <end position="89"/>
    </location>
</feature>
<feature type="compositionally biased region" description="Low complexity" evidence="5">
    <location>
        <begin position="32"/>
        <end position="44"/>
    </location>
</feature>
<evidence type="ECO:0000313" key="7">
    <source>
        <dbReference type="EMBL" id="GIH14371.1"/>
    </source>
</evidence>
<dbReference type="Proteomes" id="UP000642748">
    <property type="component" value="Unassembled WGS sequence"/>
</dbReference>
<dbReference type="SUPFAM" id="SSF48498">
    <property type="entry name" value="Tetracyclin repressor-like, C-terminal domain"/>
    <property type="match status" value="1"/>
</dbReference>
<dbReference type="PROSITE" id="PS50977">
    <property type="entry name" value="HTH_TETR_2"/>
    <property type="match status" value="1"/>
</dbReference>
<name>A0A8J3QQ08_9ACTN</name>
<feature type="domain" description="HTH tetR-type" evidence="6">
    <location>
        <begin position="47"/>
        <end position="107"/>
    </location>
</feature>
<reference evidence="7" key="1">
    <citation type="submission" date="2021-01" db="EMBL/GenBank/DDBJ databases">
        <title>Whole genome shotgun sequence of Rugosimonospora africana NBRC 104875.</title>
        <authorList>
            <person name="Komaki H."/>
            <person name="Tamura T."/>
        </authorList>
    </citation>
    <scope>NUCLEOTIDE SEQUENCE</scope>
    <source>
        <strain evidence="7">NBRC 104875</strain>
    </source>
</reference>
<dbReference type="Pfam" id="PF00440">
    <property type="entry name" value="TetR_N"/>
    <property type="match status" value="1"/>
</dbReference>
<feature type="region of interest" description="Disordered" evidence="5">
    <location>
        <begin position="1"/>
        <end position="46"/>
    </location>
</feature>
<dbReference type="Gene3D" id="1.10.357.10">
    <property type="entry name" value="Tetracycline Repressor, domain 2"/>
    <property type="match status" value="1"/>
</dbReference>
<evidence type="ECO:0000256" key="5">
    <source>
        <dbReference type="SAM" id="MobiDB-lite"/>
    </source>
</evidence>
<keyword evidence="3" id="KW-0804">Transcription</keyword>
<dbReference type="InterPro" id="IPR050109">
    <property type="entry name" value="HTH-type_TetR-like_transc_reg"/>
</dbReference>
<feature type="compositionally biased region" description="Pro residues" evidence="5">
    <location>
        <begin position="22"/>
        <end position="31"/>
    </location>
</feature>
<evidence type="ECO:0000313" key="8">
    <source>
        <dbReference type="Proteomes" id="UP000642748"/>
    </source>
</evidence>
<dbReference type="InterPro" id="IPR036271">
    <property type="entry name" value="Tet_transcr_reg_TetR-rel_C_sf"/>
</dbReference>
<evidence type="ECO:0000256" key="2">
    <source>
        <dbReference type="ARBA" id="ARBA00023125"/>
    </source>
</evidence>
<sequence>MAGRRAGVQEPALAYDRIVSPPAEPETPPAEPETTPAVSEAPPARYRHDDGTMLDAACVVFAAEGFSRANMDVIAARAGTTKPTLYARFGPKEKLFAAAVRREHELLNARVTVAYAGGTDEPFHERLHRWTAAYFDFVKERPDGFKLTFEGERHAAAAAVIERATNERIDRIAELVADVSGRPAGPGPRIVAAMIVGMLRWCVREAVAHPGVDLDDAAALCESMVYRAVRGLDLALMDAVGA</sequence>
<keyword evidence="2 4" id="KW-0238">DNA-binding</keyword>
<gene>
    <name evidence="7" type="ORF">Raf01_25430</name>
</gene>
<keyword evidence="1" id="KW-0805">Transcription regulation</keyword>
<keyword evidence="8" id="KW-1185">Reference proteome</keyword>
<protein>
    <submittedName>
        <fullName evidence="7">TetR family transcriptional regulator</fullName>
    </submittedName>
</protein>
<dbReference type="PANTHER" id="PTHR30055">
    <property type="entry name" value="HTH-TYPE TRANSCRIPTIONAL REGULATOR RUTR"/>
    <property type="match status" value="1"/>
</dbReference>
<comment type="caution">
    <text evidence="7">The sequence shown here is derived from an EMBL/GenBank/DDBJ whole genome shotgun (WGS) entry which is preliminary data.</text>
</comment>
<evidence type="ECO:0000256" key="4">
    <source>
        <dbReference type="PROSITE-ProRule" id="PRU00335"/>
    </source>
</evidence>
<organism evidence="7 8">
    <name type="scientific">Rugosimonospora africana</name>
    <dbReference type="NCBI Taxonomy" id="556532"/>
    <lineage>
        <taxon>Bacteria</taxon>
        <taxon>Bacillati</taxon>
        <taxon>Actinomycetota</taxon>
        <taxon>Actinomycetes</taxon>
        <taxon>Micromonosporales</taxon>
        <taxon>Micromonosporaceae</taxon>
        <taxon>Rugosimonospora</taxon>
    </lineage>
</organism>
<evidence type="ECO:0000256" key="3">
    <source>
        <dbReference type="ARBA" id="ARBA00023163"/>
    </source>
</evidence>
<dbReference type="SUPFAM" id="SSF46689">
    <property type="entry name" value="Homeodomain-like"/>
    <property type="match status" value="1"/>
</dbReference>
<dbReference type="PRINTS" id="PR00455">
    <property type="entry name" value="HTHTETR"/>
</dbReference>